<name>A0A4R2TAD4_9FIRM</name>
<dbReference type="Proteomes" id="UP000295504">
    <property type="component" value="Unassembled WGS sequence"/>
</dbReference>
<accession>A0A4R2TAD4</accession>
<evidence type="ECO:0000313" key="3">
    <source>
        <dbReference type="Proteomes" id="UP000295504"/>
    </source>
</evidence>
<dbReference type="Pfam" id="PF10593">
    <property type="entry name" value="Z1"/>
    <property type="match status" value="1"/>
</dbReference>
<dbReference type="SUPFAM" id="SSF52540">
    <property type="entry name" value="P-loop containing nucleoside triphosphate hydrolases"/>
    <property type="match status" value="1"/>
</dbReference>
<keyword evidence="3" id="KW-1185">Reference proteome</keyword>
<protein>
    <submittedName>
        <fullName evidence="2">Z1 domain-containing protein</fullName>
    </submittedName>
</protein>
<organism evidence="2 3">
    <name type="scientific">Serpentinicella alkaliphila</name>
    <dbReference type="NCBI Taxonomy" id="1734049"/>
    <lineage>
        <taxon>Bacteria</taxon>
        <taxon>Bacillati</taxon>
        <taxon>Bacillota</taxon>
        <taxon>Clostridia</taxon>
        <taxon>Peptostreptococcales</taxon>
        <taxon>Natronincolaceae</taxon>
        <taxon>Serpentinicella</taxon>
    </lineage>
</organism>
<sequence>MMQSNSYEKIKDFIYKKLQDVDGVLPREKIDFEIDNTKALISTIGLKSFALVLSIENIEPLNSEDWSQMKRELETHFNVEMDNGIIIQGVEQQSRDTTWRSGKEKQKNKLYYWSRYREYMKKSLPPEVVKTIDTDTDIVMDNIEDPSFIEFSRYGMVVGHVQSGKTANYSGLVCKEADAGYKFIVIIAGGMNNLRNQTQVRLNEAFVGLDKGLPVGVGKLGNIKDMPVSLTTTEQDFNKQDANKNAQALNFDNISSPVLLVIKKNASTLSNVIKWLEAQYKNQISNHAMLLIDDESDYASINTKEEDDPTIINKRLRKLLSLFKKSVYVAYTATPYANIFIDHRTDTDDLGRDLFPRDFIYALDAPSNYFGARKIFLDTDNKHIVEIDDYNDIIPLGHKKESDLPTLPESLYEAMRVFIINVAIRNLRKQVNKHNSMLVHATRFTMMHKKISIHIDTYITEMKKEINTFGRLKDAIVYSRLIMSIKETYELCFQELSYEWETVLEAVCNVIDSIIIREVHQSTSIPLEYRKDIPTNAIVIGGTSLSRGYTLEGLSVSYFLRNTVFYDTLMQMARWFGYREGYEDLCRIYMTKSMSDDFARIIEATEDLIDNLKRMSENKMTPNDFGLAVQYHPDSALQVTARNKQKNSKDIYIEMKLDGHIKETGWLHSDEEVRAKNLEVLLNTVKELTKSNKHKTVGNAHLWEDVCSDFIIKFLNGFTVYSSDPFGINSRMPIDFVKKYVEEIDTKWDVALYSGNGKKHPVTEYIYIYKEERIISNGNKEKYFELQKRQVSSGNAEAIVLKDRKNINSNRKSIREQMIKPLLMLHILETIPDEKLAAFGVSFPGGIKSKGQTVKMKINSVYIEKLLTEEESDD</sequence>
<comment type="caution">
    <text evidence="2">The sequence shown here is derived from an EMBL/GenBank/DDBJ whole genome shotgun (WGS) entry which is preliminary data.</text>
</comment>
<evidence type="ECO:0000313" key="2">
    <source>
        <dbReference type="EMBL" id="TCP97844.1"/>
    </source>
</evidence>
<feature type="domain" description="Putative endonuclease Z1" evidence="1">
    <location>
        <begin position="410"/>
        <end position="634"/>
    </location>
</feature>
<gene>
    <name evidence="2" type="ORF">EDD79_10443</name>
</gene>
<dbReference type="EMBL" id="SLYC01000044">
    <property type="protein sequence ID" value="TCP97844.1"/>
    <property type="molecule type" value="Genomic_DNA"/>
</dbReference>
<reference evidence="2 3" key="1">
    <citation type="submission" date="2019-03" db="EMBL/GenBank/DDBJ databases">
        <title>Genomic Encyclopedia of Type Strains, Phase IV (KMG-IV): sequencing the most valuable type-strain genomes for metagenomic binning, comparative biology and taxonomic classification.</title>
        <authorList>
            <person name="Goeker M."/>
        </authorList>
    </citation>
    <scope>NUCLEOTIDE SEQUENCE [LARGE SCALE GENOMIC DNA]</scope>
    <source>
        <strain evidence="2 3">DSM 100013</strain>
    </source>
</reference>
<proteinExistence type="predicted"/>
<evidence type="ECO:0000259" key="1">
    <source>
        <dbReference type="Pfam" id="PF10593"/>
    </source>
</evidence>
<dbReference type="InterPro" id="IPR027417">
    <property type="entry name" value="P-loop_NTPase"/>
</dbReference>
<dbReference type="AlphaFoldDB" id="A0A4R2TAD4"/>
<dbReference type="InterPro" id="IPR018310">
    <property type="entry name" value="Put_endonuclease_Z1-dom"/>
</dbReference>
<dbReference type="RefSeq" id="WP_207667922.1">
    <property type="nucleotide sequence ID" value="NZ_CP058648.1"/>
</dbReference>